<evidence type="ECO:0000313" key="2">
    <source>
        <dbReference type="Proteomes" id="UP000230732"/>
    </source>
</evidence>
<proteinExistence type="predicted"/>
<protein>
    <submittedName>
        <fullName evidence="1">Uncharacterized protein</fullName>
    </submittedName>
</protein>
<dbReference type="Proteomes" id="UP000230732">
    <property type="component" value="Unassembled WGS sequence"/>
</dbReference>
<gene>
    <name evidence="1" type="ORF">COY98_00605</name>
</gene>
<evidence type="ECO:0000313" key="1">
    <source>
        <dbReference type="EMBL" id="PIY58703.1"/>
    </source>
</evidence>
<feature type="non-terminal residue" evidence="1">
    <location>
        <position position="351"/>
    </location>
</feature>
<sequence length="351" mass="36518">IGTTTPQLKSVIVSSAYGVQELYGTHSTGAGSYITSATGGHRWGLLVQGSGAADPGGFGIADSTLGSYRMFISSGGNVGIGTTTPGTKLTVAGNIELTLATTGTTNNAVCWDNSGSSLLYDCDSTPADYAESYPTDGTATYGDILMTTDDMVTQTDGVLVPRLAKATASGNIIGIASNNYHDFTSAGKESIDSRDHPIPVALNGRVPVKVNLEGGPVMIGDDITISSVNGVGKKATKTGEVIVGVALGTYNEQTIGDTVLVFVTNKKHLTLADNIRAGMMNVDLATTTDIFELLQTDTTDTIWNRLTSLAKGFINGVLSVTGIKTEQIDTDKLCVGNTCVTETELIELLNR</sequence>
<comment type="caution">
    <text evidence="1">The sequence shown here is derived from an EMBL/GenBank/DDBJ whole genome shotgun (WGS) entry which is preliminary data.</text>
</comment>
<dbReference type="AlphaFoldDB" id="A0A2M7Q5P1"/>
<organism evidence="1 2">
    <name type="scientific">Candidatus Yonathbacteria bacterium CG_4_10_14_0_8_um_filter_43_17</name>
    <dbReference type="NCBI Taxonomy" id="1975099"/>
    <lineage>
        <taxon>Bacteria</taxon>
        <taxon>Candidatus Yonathiibacteriota</taxon>
    </lineage>
</organism>
<reference evidence="2" key="1">
    <citation type="submission" date="2017-09" db="EMBL/GenBank/DDBJ databases">
        <title>Depth-based differentiation of microbial function through sediment-hosted aquifers and enrichment of novel symbionts in the deep terrestrial subsurface.</title>
        <authorList>
            <person name="Probst A.J."/>
            <person name="Ladd B."/>
            <person name="Jarett J.K."/>
            <person name="Geller-Mcgrath D.E."/>
            <person name="Sieber C.M.K."/>
            <person name="Emerson J.B."/>
            <person name="Anantharaman K."/>
            <person name="Thomas B.C."/>
            <person name="Malmstrom R."/>
            <person name="Stieglmeier M."/>
            <person name="Klingl A."/>
            <person name="Woyke T."/>
            <person name="Ryan C.M."/>
            <person name="Banfield J.F."/>
        </authorList>
    </citation>
    <scope>NUCLEOTIDE SEQUENCE [LARGE SCALE GENOMIC DNA]</scope>
</reference>
<dbReference type="EMBL" id="PFKX01000017">
    <property type="protein sequence ID" value="PIY58703.1"/>
    <property type="molecule type" value="Genomic_DNA"/>
</dbReference>
<feature type="non-terminal residue" evidence="1">
    <location>
        <position position="1"/>
    </location>
</feature>
<name>A0A2M7Q5P1_9BACT</name>
<accession>A0A2M7Q5P1</accession>